<feature type="compositionally biased region" description="Low complexity" evidence="1">
    <location>
        <begin position="19"/>
        <end position="54"/>
    </location>
</feature>
<evidence type="ECO:0000313" key="4">
    <source>
        <dbReference type="Proteomes" id="UP000757232"/>
    </source>
</evidence>
<evidence type="ECO:0000313" key="3">
    <source>
        <dbReference type="EMBL" id="OCB90212.1"/>
    </source>
</evidence>
<evidence type="ECO:0000259" key="2">
    <source>
        <dbReference type="Pfam" id="PF12776"/>
    </source>
</evidence>
<protein>
    <recommendedName>
        <fullName evidence="2">Myb/SANT-like domain-containing protein</fullName>
    </recommendedName>
</protein>
<organism evidence="3 4">
    <name type="scientific">Sanghuangporus baumii</name>
    <name type="common">Phellinus baumii</name>
    <dbReference type="NCBI Taxonomy" id="108892"/>
    <lineage>
        <taxon>Eukaryota</taxon>
        <taxon>Fungi</taxon>
        <taxon>Dikarya</taxon>
        <taxon>Basidiomycota</taxon>
        <taxon>Agaricomycotina</taxon>
        <taxon>Agaricomycetes</taxon>
        <taxon>Hymenochaetales</taxon>
        <taxon>Hymenochaetaceae</taxon>
        <taxon>Sanghuangporus</taxon>
    </lineage>
</organism>
<gene>
    <name evidence="3" type="ORF">A7U60_g2583</name>
</gene>
<accession>A0A9Q5N800</accession>
<comment type="caution">
    <text evidence="3">The sequence shown here is derived from an EMBL/GenBank/DDBJ whole genome shotgun (WGS) entry which is preliminary data.</text>
</comment>
<feature type="compositionally biased region" description="Polar residues" evidence="1">
    <location>
        <begin position="245"/>
        <end position="259"/>
    </location>
</feature>
<proteinExistence type="predicted"/>
<dbReference type="PANTHER" id="PTHR46929">
    <property type="entry name" value="EXPRESSED PROTEIN"/>
    <property type="match status" value="1"/>
</dbReference>
<sequence length="486" mass="53048">MADAQSTASSAEVEGHVHQQQQQQQPAVVATQSPPQQGQEQEQPQQQQQQQWQQFEQTHLIVDGGQPPQPPQFYPTADQVSAIAFHHNAPENTKAVRWSLRDDVLLCDALVHQHQMGRNRFNGVFQNDAWEEVAEAIKGCEVVTGGAPKNLAHCKARWQRLKVEYRIVKHLRHEPEFAWDEDTQMVIASSDTWDTYVENHKDAQPWRKKKFPCYSRCAFLIEDEGGNDKGDTKFKKRWEARSGSHAPSPNKRATSQIGTHDQDGIGEIDPTLASVSAPVDVGATTGVFPVIKSCHHGTTFVHRFAPEASSATTTVATVAPPLSPGTINSAIQQYQSRLNGNGKRAYPTEEEQDSISKRTSTAISVPPHPVATAYPQPVPAASNAVYAALPPLAPAPAPAPPPAPASTTTAPAPGPPPSSSSRLTEAITTLESTYTEDGLSELQFVKAIQLFQKRSDALEAYLAIQSRRARVMYLKAELADFGTGAS</sequence>
<feature type="compositionally biased region" description="Basic and acidic residues" evidence="1">
    <location>
        <begin position="230"/>
        <end position="242"/>
    </location>
</feature>
<dbReference type="InterPro" id="IPR024752">
    <property type="entry name" value="Myb/SANT-like_dom"/>
</dbReference>
<feature type="region of interest" description="Disordered" evidence="1">
    <location>
        <begin position="396"/>
        <end position="422"/>
    </location>
</feature>
<dbReference type="OrthoDB" id="76215at2759"/>
<feature type="compositionally biased region" description="Polar residues" evidence="1">
    <location>
        <begin position="1"/>
        <end position="10"/>
    </location>
</feature>
<dbReference type="AlphaFoldDB" id="A0A9Q5N800"/>
<feature type="region of interest" description="Disordered" evidence="1">
    <location>
        <begin position="230"/>
        <end position="261"/>
    </location>
</feature>
<dbReference type="PANTHER" id="PTHR46929:SF3">
    <property type="entry name" value="MYB_SANT-LIKE DOMAIN-CONTAINING PROTEIN"/>
    <property type="match status" value="1"/>
</dbReference>
<dbReference type="EMBL" id="LNZH02000139">
    <property type="protein sequence ID" value="OCB90212.1"/>
    <property type="molecule type" value="Genomic_DNA"/>
</dbReference>
<feature type="region of interest" description="Disordered" evidence="1">
    <location>
        <begin position="1"/>
        <end position="54"/>
    </location>
</feature>
<reference evidence="3" key="1">
    <citation type="submission" date="2016-06" db="EMBL/GenBank/DDBJ databases">
        <title>Draft Genome sequence of the fungus Inonotus baumii.</title>
        <authorList>
            <person name="Zhu H."/>
            <person name="Lin W."/>
        </authorList>
    </citation>
    <scope>NUCLEOTIDE SEQUENCE</scope>
    <source>
        <strain evidence="3">821</strain>
    </source>
</reference>
<name>A0A9Q5N800_SANBA</name>
<dbReference type="Pfam" id="PF12776">
    <property type="entry name" value="Myb_DNA-bind_3"/>
    <property type="match status" value="1"/>
</dbReference>
<evidence type="ECO:0000256" key="1">
    <source>
        <dbReference type="SAM" id="MobiDB-lite"/>
    </source>
</evidence>
<dbReference type="Proteomes" id="UP000757232">
    <property type="component" value="Unassembled WGS sequence"/>
</dbReference>
<feature type="domain" description="Myb/SANT-like" evidence="2">
    <location>
        <begin position="97"/>
        <end position="196"/>
    </location>
</feature>
<keyword evidence="4" id="KW-1185">Reference proteome</keyword>